<dbReference type="Pfam" id="PF13855">
    <property type="entry name" value="LRR_8"/>
    <property type="match status" value="1"/>
</dbReference>
<dbReference type="Proteomes" id="UP000015106">
    <property type="component" value="Chromosome 5"/>
</dbReference>
<dbReference type="InterPro" id="IPR001611">
    <property type="entry name" value="Leu-rich_rpt"/>
</dbReference>
<keyword evidence="3" id="KW-0812">Transmembrane</keyword>
<name>A0A8R7QB61_TRIUA</name>
<dbReference type="Pfam" id="PF00560">
    <property type="entry name" value="LRR_1"/>
    <property type="match status" value="5"/>
</dbReference>
<evidence type="ECO:0000256" key="7">
    <source>
        <dbReference type="ARBA" id="ARBA00023136"/>
    </source>
</evidence>
<dbReference type="GO" id="GO:0016020">
    <property type="term" value="C:membrane"/>
    <property type="evidence" value="ECO:0007669"/>
    <property type="project" value="UniProtKB-SubCell"/>
</dbReference>
<evidence type="ECO:0000256" key="3">
    <source>
        <dbReference type="ARBA" id="ARBA00022692"/>
    </source>
</evidence>
<dbReference type="PANTHER" id="PTHR48063:SF14">
    <property type="entry name" value="LEUCINE-RICH REPEAT-CONTAINING N-TERMINAL PLANT-TYPE DOMAIN-CONTAINING PROTEIN"/>
    <property type="match status" value="1"/>
</dbReference>
<evidence type="ECO:0000313" key="10">
    <source>
        <dbReference type="Proteomes" id="UP000015106"/>
    </source>
</evidence>
<keyword evidence="5" id="KW-0677">Repeat</keyword>
<keyword evidence="2" id="KW-0433">Leucine-rich repeat</keyword>
<proteinExistence type="predicted"/>
<dbReference type="Gene3D" id="3.80.10.10">
    <property type="entry name" value="Ribonuclease Inhibitor"/>
    <property type="match status" value="2"/>
</dbReference>
<keyword evidence="6" id="KW-1133">Transmembrane helix</keyword>
<organism evidence="9 10">
    <name type="scientific">Triticum urartu</name>
    <name type="common">Red wild einkorn</name>
    <name type="synonym">Crithodium urartu</name>
    <dbReference type="NCBI Taxonomy" id="4572"/>
    <lineage>
        <taxon>Eukaryota</taxon>
        <taxon>Viridiplantae</taxon>
        <taxon>Streptophyta</taxon>
        <taxon>Embryophyta</taxon>
        <taxon>Tracheophyta</taxon>
        <taxon>Spermatophyta</taxon>
        <taxon>Magnoliopsida</taxon>
        <taxon>Liliopsida</taxon>
        <taxon>Poales</taxon>
        <taxon>Poaceae</taxon>
        <taxon>BOP clade</taxon>
        <taxon>Pooideae</taxon>
        <taxon>Triticodae</taxon>
        <taxon>Triticeae</taxon>
        <taxon>Triticinae</taxon>
        <taxon>Triticum</taxon>
    </lineage>
</organism>
<sequence length="386" mass="43046">MSNNNLTGTIPTELGSLKNRVDLSLNNNNFSGVITKEHFAKLKSLKSIDLSYSGLKIATDSDWRSPFRLQFASFASCQMGPLFPSWLQQQQGIYSLDISSSGLEDEFPDWFWYTFSQTTDLDISNNQISGSLPAHLHVMAFEVLHLSSNLLSGSIPLMPPNITWLDISKNNFSGVMPSIFEGPRLRILVMYSNRIGGYIPESICKLQKILYLDLSNNLLEGEVPQCFDIQNLQFLLLSNNSLSGNFPAFLQNNTYMQFLDLAWNKLSGRLPTWLGDLEELRVVLLSHNAFSDNIPVGIASLIHLQYLDLSSNNLSGAIPWHLSVQMEFMFMGDTYNGTVEADNIMGTGADHLGEILSVLTKGQQLVYGRTLVYFVSIDLSCNSLTG</sequence>
<comment type="subcellular location">
    <subcellularLocation>
        <location evidence="1">Membrane</location>
        <topology evidence="1">Single-pass type I membrane protein</topology>
    </subcellularLocation>
</comment>
<reference evidence="10" key="1">
    <citation type="journal article" date="2013" name="Nature">
        <title>Draft genome of the wheat A-genome progenitor Triticum urartu.</title>
        <authorList>
            <person name="Ling H.Q."/>
            <person name="Zhao S."/>
            <person name="Liu D."/>
            <person name="Wang J."/>
            <person name="Sun H."/>
            <person name="Zhang C."/>
            <person name="Fan H."/>
            <person name="Li D."/>
            <person name="Dong L."/>
            <person name="Tao Y."/>
            <person name="Gao C."/>
            <person name="Wu H."/>
            <person name="Li Y."/>
            <person name="Cui Y."/>
            <person name="Guo X."/>
            <person name="Zheng S."/>
            <person name="Wang B."/>
            <person name="Yu K."/>
            <person name="Liang Q."/>
            <person name="Yang W."/>
            <person name="Lou X."/>
            <person name="Chen J."/>
            <person name="Feng M."/>
            <person name="Jian J."/>
            <person name="Zhang X."/>
            <person name="Luo G."/>
            <person name="Jiang Y."/>
            <person name="Liu J."/>
            <person name="Wang Z."/>
            <person name="Sha Y."/>
            <person name="Zhang B."/>
            <person name="Wu H."/>
            <person name="Tang D."/>
            <person name="Shen Q."/>
            <person name="Xue P."/>
            <person name="Zou S."/>
            <person name="Wang X."/>
            <person name="Liu X."/>
            <person name="Wang F."/>
            <person name="Yang Y."/>
            <person name="An X."/>
            <person name="Dong Z."/>
            <person name="Zhang K."/>
            <person name="Zhang X."/>
            <person name="Luo M.C."/>
            <person name="Dvorak J."/>
            <person name="Tong Y."/>
            <person name="Wang J."/>
            <person name="Yang H."/>
            <person name="Li Z."/>
            <person name="Wang D."/>
            <person name="Zhang A."/>
            <person name="Wang J."/>
        </authorList>
    </citation>
    <scope>NUCLEOTIDE SEQUENCE</scope>
    <source>
        <strain evidence="10">cv. G1812</strain>
    </source>
</reference>
<reference evidence="9" key="3">
    <citation type="submission" date="2022-06" db="UniProtKB">
        <authorList>
            <consortium name="EnsemblPlants"/>
        </authorList>
    </citation>
    <scope>IDENTIFICATION</scope>
</reference>
<evidence type="ECO:0000256" key="6">
    <source>
        <dbReference type="ARBA" id="ARBA00022989"/>
    </source>
</evidence>
<evidence type="ECO:0000256" key="8">
    <source>
        <dbReference type="ARBA" id="ARBA00023180"/>
    </source>
</evidence>
<evidence type="ECO:0000313" key="9">
    <source>
        <dbReference type="EnsemblPlants" id="TuG1812G0500000309.01.T01.cds246164"/>
    </source>
</evidence>
<keyword evidence="7" id="KW-0472">Membrane</keyword>
<dbReference type="SUPFAM" id="SSF52047">
    <property type="entry name" value="RNI-like"/>
    <property type="match status" value="1"/>
</dbReference>
<dbReference type="InterPro" id="IPR046956">
    <property type="entry name" value="RLP23-like"/>
</dbReference>
<evidence type="ECO:0000256" key="5">
    <source>
        <dbReference type="ARBA" id="ARBA00022737"/>
    </source>
</evidence>
<dbReference type="InterPro" id="IPR032675">
    <property type="entry name" value="LRR_dom_sf"/>
</dbReference>
<dbReference type="PANTHER" id="PTHR48063">
    <property type="entry name" value="LRR RECEPTOR-LIKE KINASE"/>
    <property type="match status" value="1"/>
</dbReference>
<accession>A0A8R7QB61</accession>
<evidence type="ECO:0000256" key="2">
    <source>
        <dbReference type="ARBA" id="ARBA00022614"/>
    </source>
</evidence>
<dbReference type="EnsemblPlants" id="TuG1812G0500000309.01.T01">
    <property type="protein sequence ID" value="TuG1812G0500000309.01.T01.cds246164"/>
    <property type="gene ID" value="TuG1812G0500000309.01"/>
</dbReference>
<keyword evidence="4" id="KW-0732">Signal</keyword>
<dbReference type="Gramene" id="TuG1812G0500000309.01.T01">
    <property type="protein sequence ID" value="TuG1812G0500000309.01.T01.cds246164"/>
    <property type="gene ID" value="TuG1812G0500000309.01"/>
</dbReference>
<dbReference type="AlphaFoldDB" id="A0A8R7QB61"/>
<dbReference type="FunFam" id="3.80.10.10:FF:000041">
    <property type="entry name" value="LRR receptor-like serine/threonine-protein kinase ERECTA"/>
    <property type="match status" value="1"/>
</dbReference>
<reference evidence="9" key="2">
    <citation type="submission" date="2018-03" db="EMBL/GenBank/DDBJ databases">
        <title>The Triticum urartu genome reveals the dynamic nature of wheat genome evolution.</title>
        <authorList>
            <person name="Ling H."/>
            <person name="Ma B."/>
            <person name="Shi X."/>
            <person name="Liu H."/>
            <person name="Dong L."/>
            <person name="Sun H."/>
            <person name="Cao Y."/>
            <person name="Gao Q."/>
            <person name="Zheng S."/>
            <person name="Li Y."/>
            <person name="Yu Y."/>
            <person name="Du H."/>
            <person name="Qi M."/>
            <person name="Li Y."/>
            <person name="Yu H."/>
            <person name="Cui Y."/>
            <person name="Wang N."/>
            <person name="Chen C."/>
            <person name="Wu H."/>
            <person name="Zhao Y."/>
            <person name="Zhang J."/>
            <person name="Li Y."/>
            <person name="Zhou W."/>
            <person name="Zhang B."/>
            <person name="Hu W."/>
            <person name="Eijk M."/>
            <person name="Tang J."/>
            <person name="Witsenboer H."/>
            <person name="Zhao S."/>
            <person name="Li Z."/>
            <person name="Zhang A."/>
            <person name="Wang D."/>
            <person name="Liang C."/>
        </authorList>
    </citation>
    <scope>NUCLEOTIDE SEQUENCE [LARGE SCALE GENOMIC DNA]</scope>
    <source>
        <strain evidence="9">cv. G1812</strain>
    </source>
</reference>
<keyword evidence="10" id="KW-1185">Reference proteome</keyword>
<keyword evidence="8" id="KW-0325">Glycoprotein</keyword>
<evidence type="ECO:0000256" key="4">
    <source>
        <dbReference type="ARBA" id="ARBA00022729"/>
    </source>
</evidence>
<protein>
    <submittedName>
        <fullName evidence="9">Uncharacterized protein</fullName>
    </submittedName>
</protein>
<evidence type="ECO:0000256" key="1">
    <source>
        <dbReference type="ARBA" id="ARBA00004479"/>
    </source>
</evidence>